<evidence type="ECO:0000313" key="2">
    <source>
        <dbReference type="EMBL" id="VFK22825.1"/>
    </source>
</evidence>
<feature type="region of interest" description="Disordered" evidence="1">
    <location>
        <begin position="1"/>
        <end position="20"/>
    </location>
</feature>
<proteinExistence type="predicted"/>
<organism evidence="2">
    <name type="scientific">Candidatus Kentrum sp. MB</name>
    <dbReference type="NCBI Taxonomy" id="2138164"/>
    <lineage>
        <taxon>Bacteria</taxon>
        <taxon>Pseudomonadati</taxon>
        <taxon>Pseudomonadota</taxon>
        <taxon>Gammaproteobacteria</taxon>
        <taxon>Candidatus Kentrum</taxon>
    </lineage>
</organism>
<protein>
    <submittedName>
        <fullName evidence="2">Uncharacterized protein</fullName>
    </submittedName>
</protein>
<name>A0A450X0M3_9GAMM</name>
<sequence>MRFAPNYPHPYSTPTPSPNPLRNVCLGVTDTPGETVDIEVLTSDAAHKTKQYRALLFPKRLPVLVMRLLAADINGLRIVIGFVDPHPP</sequence>
<dbReference type="EMBL" id="CAADFO010000003">
    <property type="protein sequence ID" value="VFK22825.1"/>
    <property type="molecule type" value="Genomic_DNA"/>
</dbReference>
<accession>A0A450X0M3</accession>
<evidence type="ECO:0000256" key="1">
    <source>
        <dbReference type="SAM" id="MobiDB-lite"/>
    </source>
</evidence>
<dbReference type="AlphaFoldDB" id="A0A450X0M3"/>
<gene>
    <name evidence="2" type="ORF">BECKMB1821G_GA0114241_100313</name>
</gene>
<reference evidence="2" key="1">
    <citation type="submission" date="2019-02" db="EMBL/GenBank/DDBJ databases">
        <authorList>
            <person name="Gruber-Vodicka R. H."/>
            <person name="Seah K. B. B."/>
        </authorList>
    </citation>
    <scope>NUCLEOTIDE SEQUENCE</scope>
    <source>
        <strain evidence="2">BECK_BZ197</strain>
    </source>
</reference>
<feature type="compositionally biased region" description="Pro residues" evidence="1">
    <location>
        <begin position="7"/>
        <end position="19"/>
    </location>
</feature>